<dbReference type="InterPro" id="IPR028343">
    <property type="entry name" value="FBPtase"/>
</dbReference>
<feature type="region of interest" description="Disordered" evidence="9">
    <location>
        <begin position="25"/>
        <end position="47"/>
    </location>
</feature>
<evidence type="ECO:0000256" key="2">
    <source>
        <dbReference type="ARBA" id="ARBA00010941"/>
    </source>
</evidence>
<keyword evidence="3 7" id="KW-0963">Cytoplasm</keyword>
<evidence type="ECO:0000256" key="9">
    <source>
        <dbReference type="SAM" id="MobiDB-lite"/>
    </source>
</evidence>
<evidence type="ECO:0000256" key="6">
    <source>
        <dbReference type="ARBA" id="ARBA00024331"/>
    </source>
</evidence>
<comment type="subcellular location">
    <subcellularLocation>
        <location evidence="7">Cytoplasm</location>
    </subcellularLocation>
</comment>
<feature type="binding site" evidence="7">
    <location>
        <position position="93"/>
    </location>
    <ligand>
        <name>Mg(2+)</name>
        <dbReference type="ChEBI" id="CHEBI:18420"/>
        <label>1</label>
    </ligand>
</feature>
<comment type="catalytic activity">
    <reaction evidence="1 7">
        <text>beta-D-fructose 1,6-bisphosphate + H2O = beta-D-fructose 6-phosphate + phosphate</text>
        <dbReference type="Rhea" id="RHEA:11064"/>
        <dbReference type="ChEBI" id="CHEBI:15377"/>
        <dbReference type="ChEBI" id="CHEBI:32966"/>
        <dbReference type="ChEBI" id="CHEBI:43474"/>
        <dbReference type="ChEBI" id="CHEBI:57634"/>
        <dbReference type="EC" id="3.1.3.11"/>
    </reaction>
</comment>
<feature type="binding site" evidence="7">
    <location>
        <position position="96"/>
    </location>
    <ligand>
        <name>Mg(2+)</name>
        <dbReference type="ChEBI" id="CHEBI:18420"/>
        <label>2</label>
    </ligand>
</feature>
<keyword evidence="7" id="KW-0479">Metal-binding</keyword>
<dbReference type="EC" id="3.1.3.11" evidence="7"/>
<name>A0ABD6D973_9EURY</name>
<dbReference type="Pfam" id="PF18913">
    <property type="entry name" value="FBPase_C"/>
    <property type="match status" value="1"/>
</dbReference>
<comment type="similarity">
    <text evidence="2 7 8">Belongs to the FBPase class 1 family.</text>
</comment>
<evidence type="ECO:0000313" key="13">
    <source>
        <dbReference type="Proteomes" id="UP001597052"/>
    </source>
</evidence>
<dbReference type="Gene3D" id="3.30.540.10">
    <property type="entry name" value="Fructose-1,6-Bisphosphatase, subunit A, domain 1"/>
    <property type="match status" value="1"/>
</dbReference>
<feature type="binding site" evidence="7">
    <location>
        <position position="201"/>
    </location>
    <ligand>
        <name>substrate</name>
    </ligand>
</feature>
<dbReference type="InterPro" id="IPR033391">
    <property type="entry name" value="FBPase_N"/>
</dbReference>
<feature type="binding site" evidence="7">
    <location>
        <position position="237"/>
    </location>
    <ligand>
        <name>Mg(2+)</name>
        <dbReference type="ChEBI" id="CHEBI:18420"/>
        <label>2</label>
    </ligand>
</feature>
<evidence type="ECO:0000256" key="5">
    <source>
        <dbReference type="ARBA" id="ARBA00023277"/>
    </source>
</evidence>
<evidence type="ECO:0000313" key="12">
    <source>
        <dbReference type="EMBL" id="MFD1642355.1"/>
    </source>
</evidence>
<dbReference type="PANTHER" id="PTHR11556:SF35">
    <property type="entry name" value="SEDOHEPTULOSE-1,7-BISPHOSPHATASE, CHLOROPLASTIC"/>
    <property type="match status" value="1"/>
</dbReference>
<feature type="binding site" evidence="7">
    <location>
        <position position="231"/>
    </location>
    <ligand>
        <name>substrate</name>
    </ligand>
</feature>
<feature type="domain" description="Fructose-1-6-bisphosphatase class I N-terminal" evidence="10">
    <location>
        <begin position="39"/>
        <end position="144"/>
    </location>
</feature>
<comment type="caution">
    <text evidence="12">The sequence shown here is derived from an EMBL/GenBank/DDBJ whole genome shotgun (WGS) entry which is preliminary data.</text>
</comment>
<feature type="binding site" evidence="7">
    <location>
        <begin position="96"/>
        <end position="99"/>
    </location>
    <ligand>
        <name>substrate</name>
    </ligand>
</feature>
<protein>
    <recommendedName>
        <fullName evidence="7">Fructose-1,6-bisphosphatase class 1</fullName>
        <shortName evidence="7">FBPase class 1</shortName>
        <ecNumber evidence="7">3.1.3.11</ecNumber>
    </recommendedName>
    <alternativeName>
        <fullName evidence="7">D-fructose-1,6-bisphosphate 1-phosphohydrolase class 1</fullName>
    </alternativeName>
</protein>
<keyword evidence="13" id="KW-1185">Reference proteome</keyword>
<dbReference type="Gene3D" id="3.40.190.80">
    <property type="match status" value="1"/>
</dbReference>
<dbReference type="PRINTS" id="PR00115">
    <property type="entry name" value="F16BPHPHTASE"/>
</dbReference>
<organism evidence="12 13">
    <name type="scientific">Halohasta litorea</name>
    <dbReference type="NCBI Taxonomy" id="869891"/>
    <lineage>
        <taxon>Archaea</taxon>
        <taxon>Methanobacteriati</taxon>
        <taxon>Methanobacteriota</taxon>
        <taxon>Stenosarchaea group</taxon>
        <taxon>Halobacteria</taxon>
        <taxon>Halobacteriales</taxon>
        <taxon>Haloferacaceae</taxon>
        <taxon>Halohasta</taxon>
    </lineage>
</organism>
<evidence type="ECO:0000256" key="4">
    <source>
        <dbReference type="ARBA" id="ARBA00022801"/>
    </source>
</evidence>
<keyword evidence="4 7" id="KW-0378">Hydrolase</keyword>
<dbReference type="NCBIfam" id="NF006786">
    <property type="entry name" value="PRK09293.3-3"/>
    <property type="match status" value="1"/>
</dbReference>
<accession>A0ABD6D973</accession>
<feature type="domain" description="Fructose-1-6-bisphosphatase class 1 C-terminal" evidence="11">
    <location>
        <begin position="166"/>
        <end position="287"/>
    </location>
</feature>
<dbReference type="GO" id="GO:0005737">
    <property type="term" value="C:cytoplasm"/>
    <property type="evidence" value="ECO:0007669"/>
    <property type="project" value="UniProtKB-SubCell"/>
</dbReference>
<evidence type="ECO:0000259" key="10">
    <source>
        <dbReference type="Pfam" id="PF00316"/>
    </source>
</evidence>
<dbReference type="GO" id="GO:0000287">
    <property type="term" value="F:magnesium ion binding"/>
    <property type="evidence" value="ECO:0007669"/>
    <property type="project" value="UniProtKB-UniRule"/>
</dbReference>
<keyword evidence="7" id="KW-0460">Magnesium</keyword>
<reference evidence="12 13" key="1">
    <citation type="journal article" date="2019" name="Int. J. Syst. Evol. Microbiol.">
        <title>The Global Catalogue of Microorganisms (GCM) 10K type strain sequencing project: providing services to taxonomists for standard genome sequencing and annotation.</title>
        <authorList>
            <consortium name="The Broad Institute Genomics Platform"/>
            <consortium name="The Broad Institute Genome Sequencing Center for Infectious Disease"/>
            <person name="Wu L."/>
            <person name="Ma J."/>
        </authorList>
    </citation>
    <scope>NUCLEOTIDE SEQUENCE [LARGE SCALE GENOMIC DNA]</scope>
    <source>
        <strain evidence="12 13">CGMCC 1.10593</strain>
    </source>
</reference>
<comment type="cofactor">
    <cofactor evidence="7">
        <name>Mg(2+)</name>
        <dbReference type="ChEBI" id="CHEBI:18420"/>
    </cofactor>
    <text evidence="7">Binds 2 magnesium ions per subunit.</text>
</comment>
<gene>
    <name evidence="7" type="primary">fbp</name>
    <name evidence="12" type="ORF">ACFSBW_10775</name>
</gene>
<evidence type="ECO:0000256" key="8">
    <source>
        <dbReference type="RuleBase" id="RU000508"/>
    </source>
</evidence>
<dbReference type="EMBL" id="JBHUDM010000002">
    <property type="protein sequence ID" value="MFD1642355.1"/>
    <property type="molecule type" value="Genomic_DNA"/>
</dbReference>
<dbReference type="HAMAP" id="MF_01855">
    <property type="entry name" value="FBPase_class1"/>
    <property type="match status" value="1"/>
</dbReference>
<dbReference type="PIRSF" id="PIRSF000904">
    <property type="entry name" value="FBPtase_SBPase"/>
    <property type="match status" value="1"/>
</dbReference>
<keyword evidence="5 7" id="KW-0119">Carbohydrate metabolism</keyword>
<feature type="binding site" evidence="7">
    <location>
        <position position="76"/>
    </location>
    <ligand>
        <name>Mg(2+)</name>
        <dbReference type="ChEBI" id="CHEBI:18420"/>
        <label>1</label>
    </ligand>
</feature>
<evidence type="ECO:0000256" key="7">
    <source>
        <dbReference type="HAMAP-Rule" id="MF_01855"/>
    </source>
</evidence>
<dbReference type="RefSeq" id="WP_256395275.1">
    <property type="nucleotide sequence ID" value="NZ_JANHDJ010000002.1"/>
</dbReference>
<evidence type="ECO:0000256" key="1">
    <source>
        <dbReference type="ARBA" id="ARBA00001273"/>
    </source>
</evidence>
<feature type="compositionally biased region" description="Basic and acidic residues" evidence="9">
    <location>
        <begin position="26"/>
        <end position="41"/>
    </location>
</feature>
<comment type="pathway">
    <text evidence="6">Carbohydrate biosynthesis.</text>
</comment>
<dbReference type="GO" id="GO:0042132">
    <property type="term" value="F:fructose 1,6-bisphosphate 1-phosphatase activity"/>
    <property type="evidence" value="ECO:0007669"/>
    <property type="project" value="UniProtKB-UniRule"/>
</dbReference>
<dbReference type="GO" id="GO:0006094">
    <property type="term" value="P:gluconeogenesis"/>
    <property type="evidence" value="ECO:0007669"/>
    <property type="project" value="UniProtKB-UniRule"/>
</dbReference>
<dbReference type="Proteomes" id="UP001597052">
    <property type="component" value="Unassembled WGS sequence"/>
</dbReference>
<dbReference type="SUPFAM" id="SSF56655">
    <property type="entry name" value="Carbohydrate phosphatase"/>
    <property type="match status" value="1"/>
</dbReference>
<dbReference type="PANTHER" id="PTHR11556">
    <property type="entry name" value="FRUCTOSE-1,6-BISPHOSPHATASE-RELATED"/>
    <property type="match status" value="1"/>
</dbReference>
<dbReference type="AlphaFoldDB" id="A0ABD6D973"/>
<comment type="subunit">
    <text evidence="7">Homotetramer.</text>
</comment>
<comment type="caution">
    <text evidence="7">Lacks conserved residue(s) required for the propagation of feature annotation.</text>
</comment>
<sequence length="291" mass="31086">MSSPTADHDSAEVLDDIFETLAELAPEIRDSLPGRRTKSDEVNPSGETRMEADAYADELLEEALGGIDGVGWYASEEQAEPIDHGEGVSVALDPLDGSSNLKPNSPMGTIIAVYDGELPAGGDDLLAAGFVLFGPILTMVVARDGRLTESVVENGEIDVIDDDVTIPEEPTVYGMGGRVPDWTEGFAAFIDEIEDEYKLRYGGSMVADVNQVLTYGGIFSYPALQSAPNGKLRLAFEGIPMAYIIECAGGVSSDGTQSILDVEATDLHQRVPVHLGNEELIDRVEAHLADE</sequence>
<feature type="binding site" evidence="7">
    <location>
        <position position="93"/>
    </location>
    <ligand>
        <name>Mg(2+)</name>
        <dbReference type="ChEBI" id="CHEBI:18420"/>
        <label>2</label>
    </ligand>
</feature>
<dbReference type="Pfam" id="PF00316">
    <property type="entry name" value="FBPase"/>
    <property type="match status" value="1"/>
</dbReference>
<dbReference type="InterPro" id="IPR000146">
    <property type="entry name" value="FBPase_class-1"/>
</dbReference>
<dbReference type="PIRSF" id="PIRSF500210">
    <property type="entry name" value="FBPtase"/>
    <property type="match status" value="1"/>
</dbReference>
<feature type="binding site" evidence="7">
    <location>
        <position position="95"/>
    </location>
    <ligand>
        <name>Mg(2+)</name>
        <dbReference type="ChEBI" id="CHEBI:18420"/>
        <label>1</label>
    </ligand>
</feature>
<evidence type="ECO:0000259" key="11">
    <source>
        <dbReference type="Pfam" id="PF18913"/>
    </source>
</evidence>
<proteinExistence type="inferred from homology"/>
<dbReference type="InterPro" id="IPR044015">
    <property type="entry name" value="FBPase_C_dom"/>
</dbReference>
<evidence type="ECO:0000256" key="3">
    <source>
        <dbReference type="ARBA" id="ARBA00022490"/>
    </source>
</evidence>